<sequence length="73" mass="8002">MAERKTFITEEDIKEFCTGCDNLKAGVICKLAVYSLGFSQIRRVADRFCDASIVNGVSGTKTEDGYIAGTEEE</sequence>
<reference evidence="1 2" key="1">
    <citation type="journal article" date="2015" name="Nature">
        <title>rRNA introns, odd ribosomes, and small enigmatic genomes across a large radiation of phyla.</title>
        <authorList>
            <person name="Brown C.T."/>
            <person name="Hug L.A."/>
            <person name="Thomas B.C."/>
            <person name="Sharon I."/>
            <person name="Castelle C.J."/>
            <person name="Singh A."/>
            <person name="Wilkins M.J."/>
            <person name="Williams K.H."/>
            <person name="Banfield J.F."/>
        </authorList>
    </citation>
    <scope>NUCLEOTIDE SEQUENCE [LARGE SCALE GENOMIC DNA]</scope>
</reference>
<evidence type="ECO:0000313" key="2">
    <source>
        <dbReference type="Proteomes" id="UP000034246"/>
    </source>
</evidence>
<evidence type="ECO:0000313" key="1">
    <source>
        <dbReference type="EMBL" id="KKR10147.1"/>
    </source>
</evidence>
<organism evidence="1 2">
    <name type="scientific">Candidatus Woesebacteria bacterium GW2011_GWA1_39_21</name>
    <dbReference type="NCBI Taxonomy" id="1618550"/>
    <lineage>
        <taxon>Bacteria</taxon>
        <taxon>Candidatus Woeseibacteriota</taxon>
    </lineage>
</organism>
<proteinExistence type="predicted"/>
<dbReference type="EMBL" id="LBWP01000022">
    <property type="protein sequence ID" value="KKR10147.1"/>
    <property type="molecule type" value="Genomic_DNA"/>
</dbReference>
<dbReference type="Proteomes" id="UP000034246">
    <property type="component" value="Unassembled WGS sequence"/>
</dbReference>
<accession>A0A0G0R8Y0</accession>
<name>A0A0G0R8Y0_9BACT</name>
<dbReference type="AlphaFoldDB" id="A0A0G0R8Y0"/>
<protein>
    <submittedName>
        <fullName evidence="1">Uncharacterized protein</fullName>
    </submittedName>
</protein>
<gene>
    <name evidence="1" type="ORF">UT39_C0022G0001</name>
</gene>
<comment type="caution">
    <text evidence="1">The sequence shown here is derived from an EMBL/GenBank/DDBJ whole genome shotgun (WGS) entry which is preliminary data.</text>
</comment>